<evidence type="ECO:0000313" key="3">
    <source>
        <dbReference type="Proteomes" id="UP001630127"/>
    </source>
</evidence>
<dbReference type="Proteomes" id="UP001630127">
    <property type="component" value="Unassembled WGS sequence"/>
</dbReference>
<feature type="region of interest" description="Disordered" evidence="1">
    <location>
        <begin position="222"/>
        <end position="350"/>
    </location>
</feature>
<dbReference type="AlphaFoldDB" id="A0ABD3A296"/>
<accession>A0ABD3A296</accession>
<sequence length="350" mass="36407">MIKAYCDHLIEEEVKKLKLDQLLVFKYEGKKCSLVVEEIVKESGTKRLAVIRARANKMLFRKPIILNGGASETDVNGWTNERGVNGGITENGGEAIEGGVNSRKASEADVHGESFMSDANMELHGGVEANSRENIEDSNGTVNSGTIEDGEAVESGVNVEGGVNSGGASEADVHGKSFMSDFEGNYTSEDSGNCDERKFEGYSNFCRDDYIDYASNQGAVQEAASNQGATQEVASNQGTTQEAGSNQSAGAEFEGAGTEFQHEDTVGSSGKKGRKTATGDRGAEKAVSCGGGARETINEETNAGTTGAASIIGAGEPVLGSNTNADGNDADGEENNGNVLVGDAILSSSN</sequence>
<evidence type="ECO:0000313" key="2">
    <source>
        <dbReference type="EMBL" id="KAL3525860.1"/>
    </source>
</evidence>
<feature type="compositionally biased region" description="Polar residues" evidence="1">
    <location>
        <begin position="222"/>
        <end position="249"/>
    </location>
</feature>
<dbReference type="EMBL" id="JBJUIK010000006">
    <property type="protein sequence ID" value="KAL3525860.1"/>
    <property type="molecule type" value="Genomic_DNA"/>
</dbReference>
<proteinExistence type="predicted"/>
<organism evidence="2 3">
    <name type="scientific">Cinchona calisaya</name>
    <dbReference type="NCBI Taxonomy" id="153742"/>
    <lineage>
        <taxon>Eukaryota</taxon>
        <taxon>Viridiplantae</taxon>
        <taxon>Streptophyta</taxon>
        <taxon>Embryophyta</taxon>
        <taxon>Tracheophyta</taxon>
        <taxon>Spermatophyta</taxon>
        <taxon>Magnoliopsida</taxon>
        <taxon>eudicotyledons</taxon>
        <taxon>Gunneridae</taxon>
        <taxon>Pentapetalae</taxon>
        <taxon>asterids</taxon>
        <taxon>lamiids</taxon>
        <taxon>Gentianales</taxon>
        <taxon>Rubiaceae</taxon>
        <taxon>Cinchonoideae</taxon>
        <taxon>Cinchoneae</taxon>
        <taxon>Cinchona</taxon>
    </lineage>
</organism>
<keyword evidence="3" id="KW-1185">Reference proteome</keyword>
<evidence type="ECO:0000256" key="1">
    <source>
        <dbReference type="SAM" id="MobiDB-lite"/>
    </source>
</evidence>
<feature type="compositionally biased region" description="Low complexity" evidence="1">
    <location>
        <begin position="303"/>
        <end position="315"/>
    </location>
</feature>
<name>A0ABD3A296_9GENT</name>
<comment type="caution">
    <text evidence="2">The sequence shown here is derived from an EMBL/GenBank/DDBJ whole genome shotgun (WGS) entry which is preliminary data.</text>
</comment>
<protein>
    <submittedName>
        <fullName evidence="2">Uncharacterized protein</fullName>
    </submittedName>
</protein>
<gene>
    <name evidence="2" type="ORF">ACH5RR_014232</name>
</gene>
<reference evidence="2 3" key="1">
    <citation type="submission" date="2024-11" db="EMBL/GenBank/DDBJ databases">
        <title>A near-complete genome assembly of Cinchona calisaya.</title>
        <authorList>
            <person name="Lian D.C."/>
            <person name="Zhao X.W."/>
            <person name="Wei L."/>
        </authorList>
    </citation>
    <scope>NUCLEOTIDE SEQUENCE [LARGE SCALE GENOMIC DNA]</scope>
    <source>
        <tissue evidence="2">Nenye</tissue>
    </source>
</reference>